<feature type="transmembrane region" description="Helical" evidence="3">
    <location>
        <begin position="6"/>
        <end position="23"/>
    </location>
</feature>
<dbReference type="GO" id="GO:0030313">
    <property type="term" value="C:cell envelope"/>
    <property type="evidence" value="ECO:0007669"/>
    <property type="project" value="UniProtKB-SubCell"/>
</dbReference>
<gene>
    <name evidence="4" type="ORF">SAMN04487940_110176</name>
</gene>
<dbReference type="RefSeq" id="WP_074837277.1">
    <property type="nucleotide sequence ID" value="NZ_CATMKJ010000013.1"/>
</dbReference>
<dbReference type="AlphaFoldDB" id="A0A975WBQ5"/>
<dbReference type="GO" id="GO:0005886">
    <property type="term" value="C:plasma membrane"/>
    <property type="evidence" value="ECO:0007669"/>
    <property type="project" value="TreeGrafter"/>
</dbReference>
<accession>A0A975WBQ5</accession>
<dbReference type="InterPro" id="IPR019734">
    <property type="entry name" value="TPR_rpt"/>
</dbReference>
<dbReference type="PANTHER" id="PTHR47870:SF1">
    <property type="entry name" value="CYTOCHROME C-TYPE BIOGENESIS PROTEIN CCMH"/>
    <property type="match status" value="1"/>
</dbReference>
<evidence type="ECO:0000256" key="1">
    <source>
        <dbReference type="ARBA" id="ARBA00004196"/>
    </source>
</evidence>
<dbReference type="Gene3D" id="1.25.40.10">
    <property type="entry name" value="Tetratricopeptide repeat domain"/>
    <property type="match status" value="2"/>
</dbReference>
<dbReference type="PANTHER" id="PTHR47870">
    <property type="entry name" value="CYTOCHROME C-TYPE BIOGENESIS PROTEIN CCMH"/>
    <property type="match status" value="1"/>
</dbReference>
<dbReference type="GO" id="GO:0017004">
    <property type="term" value="P:cytochrome complex assembly"/>
    <property type="evidence" value="ECO:0007669"/>
    <property type="project" value="UniProtKB-KW"/>
</dbReference>
<dbReference type="GeneID" id="80819238"/>
<keyword evidence="5" id="KW-1185">Reference proteome</keyword>
<dbReference type="NCBIfam" id="TIGR03142">
    <property type="entry name" value="cytochro_ccmI"/>
    <property type="match status" value="1"/>
</dbReference>
<comment type="caution">
    <text evidence="4">The sequence shown here is derived from an EMBL/GenBank/DDBJ whole genome shotgun (WGS) entry which is preliminary data.</text>
</comment>
<feature type="transmembrane region" description="Helical" evidence="3">
    <location>
        <begin position="87"/>
        <end position="109"/>
    </location>
</feature>
<evidence type="ECO:0000256" key="3">
    <source>
        <dbReference type="SAM" id="Phobius"/>
    </source>
</evidence>
<reference evidence="4 5" key="1">
    <citation type="submission" date="2016-10" db="EMBL/GenBank/DDBJ databases">
        <authorList>
            <person name="Varghese N."/>
            <person name="Submissions S."/>
        </authorList>
    </citation>
    <scope>NUCLEOTIDE SEQUENCE [LARGE SCALE GENOMIC DNA]</scope>
    <source>
        <strain evidence="4 5">FF3</strain>
    </source>
</reference>
<dbReference type="InterPro" id="IPR051263">
    <property type="entry name" value="C-type_cytochrome_biogenesis"/>
</dbReference>
<evidence type="ECO:0000256" key="2">
    <source>
        <dbReference type="ARBA" id="ARBA00022748"/>
    </source>
</evidence>
<dbReference type="SMART" id="SM00028">
    <property type="entry name" value="TPR"/>
    <property type="match status" value="2"/>
</dbReference>
<evidence type="ECO:0000313" key="5">
    <source>
        <dbReference type="Proteomes" id="UP000182932"/>
    </source>
</evidence>
<comment type="subcellular location">
    <subcellularLocation>
        <location evidence="1">Cell envelope</location>
    </subcellularLocation>
</comment>
<dbReference type="InterPro" id="IPR011990">
    <property type="entry name" value="TPR-like_helical_dom_sf"/>
</dbReference>
<dbReference type="EMBL" id="FNYY01000010">
    <property type="protein sequence ID" value="SEJ79653.1"/>
    <property type="molecule type" value="Genomic_DNA"/>
</dbReference>
<name>A0A975WBQ5_9RHOB</name>
<dbReference type="SUPFAM" id="SSF48452">
    <property type="entry name" value="TPR-like"/>
    <property type="match status" value="1"/>
</dbReference>
<sequence>MTFWIPAAAMALLAVLMILLPLWRRDGAAVDHREGALAIFVDQLKEIDAERARGLISPAEAEAAQLEIKRRMLAVGRLKGRGPARTGGAAMLMALAVLVPLLAGGVYVMTGAPGAESLPFAERAEERADTREIVELTERLRERLTSDENGGPTEGWELLAQTYMRMGRFDAAAEALGRIVDREDAHSGHLTQWAEALIAANDGIITAQAGAAIDRALDMDVLNPAASYYKAQWLEQEGRSGEARELLVLRLRQADEAQPWMEVFLRQINRLGSETGAAPVALDDFVVTRGPSAEDVEAAQAMTAEERGDFIRSMVNRLAERLEDEPDDLDGWLQLGRAYGVLGEQARALQAYQAAEGLLEGLAANDPRREVVAAGLAEHGG</sequence>
<keyword evidence="3" id="KW-1133">Transmembrane helix</keyword>
<dbReference type="InterPro" id="IPR017560">
    <property type="entry name" value="Cyt_c_biogenesis_CcmI"/>
</dbReference>
<protein>
    <submittedName>
        <fullName evidence="4">Cytochrome c-type biogenesis protein CcmH</fullName>
    </submittedName>
</protein>
<evidence type="ECO:0000313" key="4">
    <source>
        <dbReference type="EMBL" id="SEJ79653.1"/>
    </source>
</evidence>
<keyword evidence="2" id="KW-0201">Cytochrome c-type biogenesis</keyword>
<organism evidence="4 5">
    <name type="scientific">Marinovum algicola</name>
    <dbReference type="NCBI Taxonomy" id="42444"/>
    <lineage>
        <taxon>Bacteria</taxon>
        <taxon>Pseudomonadati</taxon>
        <taxon>Pseudomonadota</taxon>
        <taxon>Alphaproteobacteria</taxon>
        <taxon>Rhodobacterales</taxon>
        <taxon>Roseobacteraceae</taxon>
        <taxon>Marinovum</taxon>
    </lineage>
</organism>
<proteinExistence type="predicted"/>
<keyword evidence="3" id="KW-0812">Transmembrane</keyword>
<dbReference type="Proteomes" id="UP000182932">
    <property type="component" value="Unassembled WGS sequence"/>
</dbReference>
<keyword evidence="3" id="KW-0472">Membrane</keyword>